<dbReference type="SUPFAM" id="SSF48371">
    <property type="entry name" value="ARM repeat"/>
    <property type="match status" value="1"/>
</dbReference>
<feature type="domain" description="TOG" evidence="6">
    <location>
        <begin position="140"/>
        <end position="369"/>
    </location>
</feature>
<keyword evidence="3" id="KW-0963">Cytoplasm</keyword>
<dbReference type="InterPro" id="IPR034085">
    <property type="entry name" value="TOG"/>
</dbReference>
<dbReference type="PANTHER" id="PTHR10527">
    <property type="entry name" value="IMPORTIN BETA"/>
    <property type="match status" value="1"/>
</dbReference>
<dbReference type="InterPro" id="IPR016024">
    <property type="entry name" value="ARM-type_fold"/>
</dbReference>
<evidence type="ECO:0000256" key="1">
    <source>
        <dbReference type="ARBA" id="ARBA00004496"/>
    </source>
</evidence>
<dbReference type="SMART" id="SM01349">
    <property type="entry name" value="TOG"/>
    <property type="match status" value="1"/>
</dbReference>
<evidence type="ECO:0000256" key="4">
    <source>
        <dbReference type="ARBA" id="ARBA00022737"/>
    </source>
</evidence>
<evidence type="ECO:0000313" key="7">
    <source>
        <dbReference type="EMBL" id="CEG60040.1"/>
    </source>
</evidence>
<evidence type="ECO:0000259" key="6">
    <source>
        <dbReference type="SMART" id="SM01349"/>
    </source>
</evidence>
<keyword evidence="10" id="KW-1185">Reference proteome</keyword>
<dbReference type="GO" id="GO:0005737">
    <property type="term" value="C:cytoplasm"/>
    <property type="evidence" value="ECO:0007669"/>
    <property type="project" value="UniProtKB-SubCell"/>
</dbReference>
<keyword evidence="2" id="KW-0813">Transport</keyword>
<gene>
    <name evidence="7" type="ORF">LMI_0716</name>
    <name evidence="8" type="ORF">SAMN02982997_02276</name>
</gene>
<evidence type="ECO:0000313" key="10">
    <source>
        <dbReference type="Proteomes" id="UP000182998"/>
    </source>
</evidence>
<dbReference type="Pfam" id="PF23227">
    <property type="entry name" value="HEAT_MROH2B_C"/>
    <property type="match status" value="1"/>
</dbReference>
<dbReference type="InterPro" id="IPR021133">
    <property type="entry name" value="HEAT_type_2"/>
</dbReference>
<keyword evidence="4" id="KW-0677">Repeat</keyword>
<name>A0A098GDE7_LEGMI</name>
<dbReference type="AlphaFoldDB" id="A0A098GDE7"/>
<dbReference type="InterPro" id="IPR011989">
    <property type="entry name" value="ARM-like"/>
</dbReference>
<proteinExistence type="predicted"/>
<dbReference type="EMBL" id="FMVN01000011">
    <property type="protein sequence ID" value="SCY62133.1"/>
    <property type="molecule type" value="Genomic_DNA"/>
</dbReference>
<dbReference type="InterPro" id="IPR040122">
    <property type="entry name" value="Importin_beta"/>
</dbReference>
<evidence type="ECO:0000313" key="9">
    <source>
        <dbReference type="Proteomes" id="UP000032414"/>
    </source>
</evidence>
<dbReference type="PATRIC" id="fig|451.8.peg.2270"/>
<reference evidence="8 10" key="3">
    <citation type="submission" date="2016-10" db="EMBL/GenBank/DDBJ databases">
        <authorList>
            <person name="Varghese N."/>
            <person name="Submissions S."/>
        </authorList>
    </citation>
    <scope>NUCLEOTIDE SEQUENCE [LARGE SCALE GENOMIC DNA]</scope>
    <source>
        <strain evidence="8 10">ATCC 33218</strain>
    </source>
</reference>
<dbReference type="OrthoDB" id="9970780at2"/>
<keyword evidence="5" id="KW-0653">Protein transport</keyword>
<dbReference type="PROSITE" id="PS50077">
    <property type="entry name" value="HEAT_REPEAT"/>
    <property type="match status" value="3"/>
</dbReference>
<evidence type="ECO:0000256" key="3">
    <source>
        <dbReference type="ARBA" id="ARBA00022490"/>
    </source>
</evidence>
<dbReference type="Proteomes" id="UP000032414">
    <property type="component" value="Chromosome I"/>
</dbReference>
<dbReference type="Proteomes" id="UP000182998">
    <property type="component" value="Unassembled WGS sequence"/>
</dbReference>
<dbReference type="HOGENOM" id="CLU_709657_0_0_6"/>
<organism evidence="7 9">
    <name type="scientific">Legionella micdadei</name>
    <name type="common">Tatlockia micdadei</name>
    <dbReference type="NCBI Taxonomy" id="451"/>
    <lineage>
        <taxon>Bacteria</taxon>
        <taxon>Pseudomonadati</taxon>
        <taxon>Pseudomonadota</taxon>
        <taxon>Gammaproteobacteria</taxon>
        <taxon>Legionellales</taxon>
        <taxon>Legionellaceae</taxon>
        <taxon>Legionella</taxon>
    </lineage>
</organism>
<sequence length="389" mass="43274">MTKTDFFSPLPQEVLVRIYSNLGLKELLSAWHTGGKIQQRAIEDVLFKKNEIEFYSSQIQILTILSNVRSIFNGDDNYLHALGKKFAAKMKNPQLTLADRLQGLKLIGAIWHVHPDITLIVSKLYDQDPGVCQASLNSLAAIVPALEEKALAALVEPVINKLSDPNWKVHQAALNCLTAIAPVLKKETLRTLAEPVTNKLNDQNGDVRYSALTCLAVIVPTLEKETLIALIEPIKNNLNDPNPDVCQAALNCLDAMAPALEKERLATLVEPVKNKLNDQDLFVRSKALNCLAAMIPSLEKETRATFVELVTNKLNDKNLHVRQTACHFLVFLLANPENDLKIEIDSASLNTSESLLIHVVSDWINQIHKVSIQAEVAMQQEENPLINRL</sequence>
<comment type="subcellular location">
    <subcellularLocation>
        <location evidence="1">Cytoplasm</location>
    </subcellularLocation>
</comment>
<dbReference type="KEGG" id="tmc:LMI_0716"/>
<dbReference type="GO" id="GO:0006606">
    <property type="term" value="P:protein import into nucleus"/>
    <property type="evidence" value="ECO:0007669"/>
    <property type="project" value="InterPro"/>
</dbReference>
<dbReference type="EMBL" id="LN614830">
    <property type="protein sequence ID" value="CEG60040.1"/>
    <property type="molecule type" value="Genomic_DNA"/>
</dbReference>
<dbReference type="InterPro" id="IPR055406">
    <property type="entry name" value="HEAT_Maestro"/>
</dbReference>
<dbReference type="RefSeq" id="WP_045098518.1">
    <property type="nucleotide sequence ID" value="NZ_CP020614.1"/>
</dbReference>
<reference evidence="9" key="1">
    <citation type="submission" date="2014-09" db="EMBL/GenBank/DDBJ databases">
        <authorList>
            <person name="Gomez-Valero L."/>
        </authorList>
    </citation>
    <scope>NUCLEOTIDE SEQUENCE [LARGE SCALE GENOMIC DNA]</scope>
    <source>
        <strain evidence="9">ATCC33218</strain>
    </source>
</reference>
<evidence type="ECO:0000256" key="2">
    <source>
        <dbReference type="ARBA" id="ARBA00022448"/>
    </source>
</evidence>
<protein>
    <submittedName>
        <fullName evidence="8">HEAT repeat-containing protein</fullName>
    </submittedName>
</protein>
<accession>A0A098GDE7</accession>
<evidence type="ECO:0000313" key="8">
    <source>
        <dbReference type="EMBL" id="SCY62133.1"/>
    </source>
</evidence>
<dbReference type="Gene3D" id="1.25.10.10">
    <property type="entry name" value="Leucine-rich Repeat Variant"/>
    <property type="match status" value="2"/>
</dbReference>
<evidence type="ECO:0000256" key="5">
    <source>
        <dbReference type="ARBA" id="ARBA00022927"/>
    </source>
</evidence>
<reference evidence="7" key="2">
    <citation type="submission" date="2014-09" db="EMBL/GenBank/DDBJ databases">
        <authorList>
            <person name="GOMEZ-VALERO Laura"/>
        </authorList>
    </citation>
    <scope>NUCLEOTIDE SEQUENCE</scope>
    <source>
        <strain evidence="7">ATCC33218</strain>
    </source>
</reference>